<comment type="caution">
    <text evidence="1">The sequence shown here is derived from an EMBL/GenBank/DDBJ whole genome shotgun (WGS) entry which is preliminary data.</text>
</comment>
<evidence type="ECO:0008006" key="3">
    <source>
        <dbReference type="Google" id="ProtNLM"/>
    </source>
</evidence>
<dbReference type="RefSeq" id="WP_255931964.1">
    <property type="nucleotide sequence ID" value="NZ_JANFNH010000049.1"/>
</dbReference>
<proteinExistence type="predicted"/>
<protein>
    <recommendedName>
        <fullName evidence="3">DUF4913 domain-containing protein</fullName>
    </recommendedName>
</protein>
<evidence type="ECO:0000313" key="2">
    <source>
        <dbReference type="Proteomes" id="UP001206206"/>
    </source>
</evidence>
<name>A0ABT1PKB8_9ACTN</name>
<dbReference type="Proteomes" id="UP001206206">
    <property type="component" value="Unassembled WGS sequence"/>
</dbReference>
<accession>A0ABT1PKB8</accession>
<reference evidence="1 2" key="1">
    <citation type="submission" date="2022-06" db="EMBL/GenBank/DDBJ databases">
        <title>Draft genome sequence of type strain Streptomyces rubrisoli DSM 42083.</title>
        <authorList>
            <person name="Duangmal K."/>
            <person name="Klaysubun C."/>
        </authorList>
    </citation>
    <scope>NUCLEOTIDE SEQUENCE [LARGE SCALE GENOMIC DNA]</scope>
    <source>
        <strain evidence="1 2">DSM 42083</strain>
    </source>
</reference>
<keyword evidence="2" id="KW-1185">Reference proteome</keyword>
<evidence type="ECO:0000313" key="1">
    <source>
        <dbReference type="EMBL" id="MCQ4045812.1"/>
    </source>
</evidence>
<gene>
    <name evidence="1" type="ORF">NON19_28200</name>
</gene>
<sequence length="215" mass="25020">MAISPEKMLTALAGDVADVRRRVEALEEQDLVQGIEGIKITLGDIIEAVEQLQAQQEEEEPSGPGSAPDWTKVNQEEARELWHWLTLWCRDVLRPMYAESIWRPCWYEHPQLRVQLTWLCAYWHWSYEKKTVPPTRAAEWHVRWWPAVKSFMVEEFRDCGYERPDAVMLHPIPPPRPDGTVTLVETDFEDGGLHSYIEAHVARRPPAEKKKPKDS</sequence>
<dbReference type="EMBL" id="JANFNH010000049">
    <property type="protein sequence ID" value="MCQ4045812.1"/>
    <property type="molecule type" value="Genomic_DNA"/>
</dbReference>
<organism evidence="1 2">
    <name type="scientific">Streptantibioticus rubrisoli</name>
    <dbReference type="NCBI Taxonomy" id="1387313"/>
    <lineage>
        <taxon>Bacteria</taxon>
        <taxon>Bacillati</taxon>
        <taxon>Actinomycetota</taxon>
        <taxon>Actinomycetes</taxon>
        <taxon>Kitasatosporales</taxon>
        <taxon>Streptomycetaceae</taxon>
        <taxon>Streptantibioticus</taxon>
    </lineage>
</organism>